<sequence length="206" mass="24492">MKFVFPESVERELAEQVKKANQNVKPTSNSEITSNTLITAESIESKLSTLSNEQMLQKQRDYEKKVQQVTSKLYTPQSPLTPEYRSKSAEIDERLQRIQKRFDSLKAKEEAKIKQLQREAWLKYSHLSKPTFSDFKRPLTSFFLCASAVYMTMQYAWYAMEYDEYVHDKETQQNELVARLNQNLKDQQNVINDYENSSKKSKWWFW</sequence>
<dbReference type="Proteomes" id="UP001378960">
    <property type="component" value="Unassembled WGS sequence"/>
</dbReference>
<keyword evidence="1" id="KW-0175">Coiled coil</keyword>
<gene>
    <name evidence="2" type="ORF">DAPK24_021360</name>
</gene>
<dbReference type="EMBL" id="BTGB01000002">
    <property type="protein sequence ID" value="GMM45561.1"/>
    <property type="molecule type" value="Genomic_DNA"/>
</dbReference>
<reference evidence="2 3" key="1">
    <citation type="journal article" date="2023" name="Elife">
        <title>Identification of key yeast species and microbe-microbe interactions impacting larval growth of Drosophila in the wild.</title>
        <authorList>
            <person name="Mure A."/>
            <person name="Sugiura Y."/>
            <person name="Maeda R."/>
            <person name="Honda K."/>
            <person name="Sakurai N."/>
            <person name="Takahashi Y."/>
            <person name="Watada M."/>
            <person name="Katoh T."/>
            <person name="Gotoh A."/>
            <person name="Gotoh Y."/>
            <person name="Taniguchi I."/>
            <person name="Nakamura K."/>
            <person name="Hayashi T."/>
            <person name="Katayama T."/>
            <person name="Uemura T."/>
            <person name="Hattori Y."/>
        </authorList>
    </citation>
    <scope>NUCLEOTIDE SEQUENCE [LARGE SCALE GENOMIC DNA]</scope>
    <source>
        <strain evidence="2 3">PK-24</strain>
    </source>
</reference>
<accession>A0AAV5R2R9</accession>
<organism evidence="2 3">
    <name type="scientific">Pichia kluyveri</name>
    <name type="common">Yeast</name>
    <dbReference type="NCBI Taxonomy" id="36015"/>
    <lineage>
        <taxon>Eukaryota</taxon>
        <taxon>Fungi</taxon>
        <taxon>Dikarya</taxon>
        <taxon>Ascomycota</taxon>
        <taxon>Saccharomycotina</taxon>
        <taxon>Pichiomycetes</taxon>
        <taxon>Pichiales</taxon>
        <taxon>Pichiaceae</taxon>
        <taxon>Pichia</taxon>
    </lineage>
</organism>
<keyword evidence="3" id="KW-1185">Reference proteome</keyword>
<proteinExistence type="predicted"/>
<evidence type="ECO:0000256" key="1">
    <source>
        <dbReference type="SAM" id="Coils"/>
    </source>
</evidence>
<comment type="caution">
    <text evidence="2">The sequence shown here is derived from an EMBL/GenBank/DDBJ whole genome shotgun (WGS) entry which is preliminary data.</text>
</comment>
<name>A0AAV5R2R9_PICKL</name>
<protein>
    <submittedName>
        <fullName evidence="2">Uncharacterized protein</fullName>
    </submittedName>
</protein>
<dbReference type="AlphaFoldDB" id="A0AAV5R2R9"/>
<evidence type="ECO:0000313" key="3">
    <source>
        <dbReference type="Proteomes" id="UP001378960"/>
    </source>
</evidence>
<feature type="coiled-coil region" evidence="1">
    <location>
        <begin position="52"/>
        <end position="119"/>
    </location>
</feature>
<evidence type="ECO:0000313" key="2">
    <source>
        <dbReference type="EMBL" id="GMM45561.1"/>
    </source>
</evidence>